<dbReference type="EMBL" id="KV454302">
    <property type="protein sequence ID" value="ODQ69955.1"/>
    <property type="molecule type" value="Genomic_DNA"/>
</dbReference>
<protein>
    <recommendedName>
        <fullName evidence="2">Metallo-beta-lactamase domain-containing protein</fullName>
    </recommendedName>
</protein>
<dbReference type="Proteomes" id="UP000094385">
    <property type="component" value="Unassembled WGS sequence"/>
</dbReference>
<keyword evidence="1" id="KW-0732">Signal</keyword>
<reference evidence="3 4" key="1">
    <citation type="journal article" date="2016" name="Proc. Natl. Acad. Sci. U.S.A.">
        <title>Comparative genomics of biotechnologically important yeasts.</title>
        <authorList>
            <person name="Riley R."/>
            <person name="Haridas S."/>
            <person name="Wolfe K.H."/>
            <person name="Lopes M.R."/>
            <person name="Hittinger C.T."/>
            <person name="Goeker M."/>
            <person name="Salamov A.A."/>
            <person name="Wisecaver J.H."/>
            <person name="Long T.M."/>
            <person name="Calvey C.H."/>
            <person name="Aerts A.L."/>
            <person name="Barry K.W."/>
            <person name="Choi C."/>
            <person name="Clum A."/>
            <person name="Coughlan A.Y."/>
            <person name="Deshpande S."/>
            <person name="Douglass A.P."/>
            <person name="Hanson S.J."/>
            <person name="Klenk H.-P."/>
            <person name="LaButti K.M."/>
            <person name="Lapidus A."/>
            <person name="Lindquist E.A."/>
            <person name="Lipzen A.M."/>
            <person name="Meier-Kolthoff J.P."/>
            <person name="Ohm R.A."/>
            <person name="Otillar R.P."/>
            <person name="Pangilinan J.L."/>
            <person name="Peng Y."/>
            <person name="Rokas A."/>
            <person name="Rosa C.A."/>
            <person name="Scheuner C."/>
            <person name="Sibirny A.A."/>
            <person name="Slot J.C."/>
            <person name="Stielow J.B."/>
            <person name="Sun H."/>
            <person name="Kurtzman C.P."/>
            <person name="Blackwell M."/>
            <person name="Grigoriev I.V."/>
            <person name="Jeffries T.W."/>
        </authorList>
    </citation>
    <scope>NUCLEOTIDE SEQUENCE [LARGE SCALE GENOMIC DNA]</scope>
    <source>
        <strain evidence="3 4">NRRL Y-11557</strain>
    </source>
</reference>
<gene>
    <name evidence="3" type="ORF">LIPSTDRAFT_6613</name>
</gene>
<name>A0A1E3PX15_LIPST</name>
<feature type="domain" description="Metallo-beta-lactamase" evidence="2">
    <location>
        <begin position="39"/>
        <end position="230"/>
    </location>
</feature>
<dbReference type="Pfam" id="PF00753">
    <property type="entry name" value="Lactamase_B"/>
    <property type="match status" value="1"/>
</dbReference>
<keyword evidence="4" id="KW-1185">Reference proteome</keyword>
<dbReference type="STRING" id="675824.A0A1E3PX15"/>
<proteinExistence type="predicted"/>
<evidence type="ECO:0000313" key="3">
    <source>
        <dbReference type="EMBL" id="ODQ69955.1"/>
    </source>
</evidence>
<sequence length="327" mass="36391">MSLNIFVHMLLSISALAVSIVAKPVRVESYVNTDEGLDMVSSVVIGSEAAMIIDLPITIGKAKELATWIKAITDRPLVAAFTSHNHPDHYLSGASLFDEFPGIQYYANSRAAKEIQGEAAMKVEYWSGIYGADNVVQNTTMPMAYDFGFFALPGDEDSPVYLLNPLTGDTIDETLFWIPAIGTLIAADSVWGRDLHLWMADLLTRALTESWLATVEFISDLKPLTIVPGHTVSNASFDGSQDFNHTYAYLKFWQEQIESRGPDYFTPTEIFDKLSFEFPGLLTSNSRTILNRLNITAENFGRGGKRQVHYQPLATFNDSTVLEGWLW</sequence>
<dbReference type="SUPFAM" id="SSF56281">
    <property type="entry name" value="Metallo-hydrolase/oxidoreductase"/>
    <property type="match status" value="1"/>
</dbReference>
<dbReference type="InterPro" id="IPR036866">
    <property type="entry name" value="RibonucZ/Hydroxyglut_hydro"/>
</dbReference>
<dbReference type="OrthoDB" id="536211at2759"/>
<evidence type="ECO:0000313" key="4">
    <source>
        <dbReference type="Proteomes" id="UP000094385"/>
    </source>
</evidence>
<organism evidence="3 4">
    <name type="scientific">Lipomyces starkeyi NRRL Y-11557</name>
    <dbReference type="NCBI Taxonomy" id="675824"/>
    <lineage>
        <taxon>Eukaryota</taxon>
        <taxon>Fungi</taxon>
        <taxon>Dikarya</taxon>
        <taxon>Ascomycota</taxon>
        <taxon>Saccharomycotina</taxon>
        <taxon>Lipomycetes</taxon>
        <taxon>Lipomycetales</taxon>
        <taxon>Lipomycetaceae</taxon>
        <taxon>Lipomyces</taxon>
    </lineage>
</organism>
<feature type="chain" id="PRO_5009134014" description="Metallo-beta-lactamase domain-containing protein" evidence="1">
    <location>
        <begin position="18"/>
        <end position="327"/>
    </location>
</feature>
<feature type="signal peptide" evidence="1">
    <location>
        <begin position="1"/>
        <end position="17"/>
    </location>
</feature>
<dbReference type="AlphaFoldDB" id="A0A1E3PX15"/>
<dbReference type="PANTHER" id="PTHR42951:SF14">
    <property type="entry name" value="METALLO-BETA-LACTAMASE SUPERFAMILY PROTEIN"/>
    <property type="match status" value="1"/>
</dbReference>
<dbReference type="Gene3D" id="3.60.15.10">
    <property type="entry name" value="Ribonuclease Z/Hydroxyacylglutathione hydrolase-like"/>
    <property type="match status" value="1"/>
</dbReference>
<dbReference type="InterPro" id="IPR001279">
    <property type="entry name" value="Metallo-B-lactamas"/>
</dbReference>
<accession>A0A1E3PX15</accession>
<evidence type="ECO:0000256" key="1">
    <source>
        <dbReference type="SAM" id="SignalP"/>
    </source>
</evidence>
<dbReference type="PANTHER" id="PTHR42951">
    <property type="entry name" value="METALLO-BETA-LACTAMASE DOMAIN-CONTAINING"/>
    <property type="match status" value="1"/>
</dbReference>
<dbReference type="SMART" id="SM00849">
    <property type="entry name" value="Lactamase_B"/>
    <property type="match status" value="1"/>
</dbReference>
<evidence type="ECO:0000259" key="2">
    <source>
        <dbReference type="SMART" id="SM00849"/>
    </source>
</evidence>
<dbReference type="InterPro" id="IPR050855">
    <property type="entry name" value="NDM-1-like"/>
</dbReference>